<dbReference type="OMA" id="FPPHYAE"/>
<evidence type="ECO:0000256" key="6">
    <source>
        <dbReference type="ARBA" id="ARBA00022892"/>
    </source>
</evidence>
<evidence type="ECO:0000256" key="5">
    <source>
        <dbReference type="ARBA" id="ARBA00022833"/>
    </source>
</evidence>
<dbReference type="InterPro" id="IPR012990">
    <property type="entry name" value="Beta-sandwich_Sec23_24"/>
</dbReference>
<dbReference type="Pfam" id="PF04815">
    <property type="entry name" value="Sec23_helical"/>
    <property type="match status" value="1"/>
</dbReference>
<dbReference type="InterPro" id="IPR029006">
    <property type="entry name" value="ADF-H/Gelsolin-like_dom_sf"/>
</dbReference>
<dbReference type="SUPFAM" id="SSF81995">
    <property type="entry name" value="beta-sandwich domain of Sec23/24"/>
    <property type="match status" value="1"/>
</dbReference>
<evidence type="ECO:0000313" key="18">
    <source>
        <dbReference type="EnsemblPlants" id="KQJ88566"/>
    </source>
</evidence>
<dbReference type="OrthoDB" id="10256289at2759"/>
<feature type="domain" description="Zinc finger Sec23/Sec24-type" evidence="13">
    <location>
        <begin position="63"/>
        <end position="102"/>
    </location>
</feature>
<dbReference type="Gene3D" id="2.60.40.1670">
    <property type="entry name" value="beta-sandwich domain of Sec23/24"/>
    <property type="match status" value="1"/>
</dbReference>
<dbReference type="Gene3D" id="2.30.30.380">
    <property type="entry name" value="Zn-finger domain of Sec23/24"/>
    <property type="match status" value="1"/>
</dbReference>
<dbReference type="GO" id="GO:0090110">
    <property type="term" value="P:COPII-coated vesicle cargo loading"/>
    <property type="evidence" value="ECO:0000318"/>
    <property type="project" value="GO_Central"/>
</dbReference>
<dbReference type="RefSeq" id="XP_003577593.1">
    <property type="nucleotide sequence ID" value="XM_003577545.4"/>
</dbReference>
<dbReference type="Pfam" id="PF04811">
    <property type="entry name" value="Sec23_trunk"/>
    <property type="match status" value="1"/>
</dbReference>
<dbReference type="FunFam" id="1.20.120.730:FF:000005">
    <property type="entry name" value="Protein transport protein SEC23"/>
    <property type="match status" value="1"/>
</dbReference>
<evidence type="ECO:0000256" key="10">
    <source>
        <dbReference type="ARBA" id="ARBA00025471"/>
    </source>
</evidence>
<dbReference type="Gene3D" id="1.20.120.730">
    <property type="entry name" value="Sec23/Sec24 helical domain"/>
    <property type="match status" value="1"/>
</dbReference>
<dbReference type="InterPro" id="IPR006895">
    <property type="entry name" value="Znf_Sec23_Sec24"/>
</dbReference>
<keyword evidence="9 11" id="KW-0968">Cytoplasmic vesicle</keyword>
<comment type="similarity">
    <text evidence="1 11">Belongs to the SEC23/SEC24 family. SEC23 subfamily.</text>
</comment>
<dbReference type="Proteomes" id="UP000008810">
    <property type="component" value="Chromosome 4"/>
</dbReference>
<evidence type="ECO:0000256" key="9">
    <source>
        <dbReference type="ARBA" id="ARBA00023329"/>
    </source>
</evidence>
<evidence type="ECO:0000256" key="7">
    <source>
        <dbReference type="ARBA" id="ARBA00022927"/>
    </source>
</evidence>
<dbReference type="InterPro" id="IPR037550">
    <property type="entry name" value="Sec23_C"/>
</dbReference>
<dbReference type="PANTHER" id="PTHR11141">
    <property type="entry name" value="PROTEIN TRANSPORT PROTEIN SEC23"/>
    <property type="match status" value="1"/>
</dbReference>
<evidence type="ECO:0000259" key="13">
    <source>
        <dbReference type="Pfam" id="PF04810"/>
    </source>
</evidence>
<dbReference type="GO" id="GO:0005096">
    <property type="term" value="F:GTPase activator activity"/>
    <property type="evidence" value="ECO:0000318"/>
    <property type="project" value="GO_Central"/>
</dbReference>
<dbReference type="SUPFAM" id="SSF82919">
    <property type="entry name" value="Zn-finger domain of Sec23/24"/>
    <property type="match status" value="1"/>
</dbReference>
<dbReference type="SUPFAM" id="SSF81811">
    <property type="entry name" value="Helical domain of Sec23/24"/>
    <property type="match status" value="1"/>
</dbReference>
<evidence type="ECO:0000256" key="2">
    <source>
        <dbReference type="ARBA" id="ARBA00022448"/>
    </source>
</evidence>
<keyword evidence="3 11" id="KW-0479">Metal-binding</keyword>
<evidence type="ECO:0000259" key="15">
    <source>
        <dbReference type="Pfam" id="PF04815"/>
    </source>
</evidence>
<dbReference type="InterPro" id="IPR007123">
    <property type="entry name" value="Gelsolin-like_dom"/>
</dbReference>
<dbReference type="ExpressionAtlas" id="I1ILU9">
    <property type="expression patterns" value="baseline"/>
</dbReference>
<dbReference type="InterPro" id="IPR036175">
    <property type="entry name" value="Sec23/24_helical_dom_sf"/>
</dbReference>
<dbReference type="Pfam" id="PF00626">
    <property type="entry name" value="Gelsolin"/>
    <property type="match status" value="1"/>
</dbReference>
<dbReference type="InterPro" id="IPR006896">
    <property type="entry name" value="Sec23/24_trunk_dom"/>
</dbReference>
<dbReference type="GO" id="GO:0008270">
    <property type="term" value="F:zinc ion binding"/>
    <property type="evidence" value="ECO:0007669"/>
    <property type="project" value="InterPro"/>
</dbReference>
<dbReference type="eggNOG" id="KOG1986">
    <property type="taxonomic scope" value="Eukaryota"/>
</dbReference>
<accession>I1ILU9</accession>
<comment type="subcellular location">
    <subcellularLocation>
        <location evidence="11">Cytoplasmic vesicle</location>
        <location evidence="11">COPII-coated vesicle membrane</location>
        <topology evidence="11">Peripheral membrane protein</topology>
        <orientation evidence="11">Cytoplasmic side</orientation>
    </subcellularLocation>
    <subcellularLocation>
        <location evidence="11">Endoplasmic reticulum membrane</location>
        <topology evidence="11">Peripheral membrane protein</topology>
        <orientation evidence="11">Cytoplasmic side</orientation>
    </subcellularLocation>
</comment>
<dbReference type="FunFam" id="2.30.30.380:FF:000001">
    <property type="entry name" value="Protein transport protein SEC23"/>
    <property type="match status" value="1"/>
</dbReference>
<dbReference type="InterPro" id="IPR037364">
    <property type="entry name" value="Sec23"/>
</dbReference>
<feature type="domain" description="Sec23/Sec24 beta-sandwich" evidence="16">
    <location>
        <begin position="425"/>
        <end position="529"/>
    </location>
</feature>
<dbReference type="HOGENOM" id="CLU_008658_3_0_1"/>
<dbReference type="GO" id="GO:0005789">
    <property type="term" value="C:endoplasmic reticulum membrane"/>
    <property type="evidence" value="ECO:0007669"/>
    <property type="project" value="UniProtKB-SubCell"/>
</dbReference>
<gene>
    <name evidence="18" type="primary">LOC100828636</name>
    <name evidence="17" type="ORF">BRADI_4g19570v3</name>
</gene>
<dbReference type="Pfam" id="PF04810">
    <property type="entry name" value="zf-Sec23_Sec24"/>
    <property type="match status" value="1"/>
</dbReference>
<keyword evidence="4 11" id="KW-0256">Endoplasmic reticulum</keyword>
<dbReference type="SUPFAM" id="SSF53300">
    <property type="entry name" value="vWA-like"/>
    <property type="match status" value="1"/>
</dbReference>
<keyword evidence="5 11" id="KW-0862">Zinc</keyword>
<dbReference type="FunFam" id="2.60.40.1670:FF:000006">
    <property type="entry name" value="Protein transport protein SEC23"/>
    <property type="match status" value="1"/>
</dbReference>
<protein>
    <recommendedName>
        <fullName evidence="11">Protein transport protein SEC23</fullName>
    </recommendedName>
</protein>
<evidence type="ECO:0000256" key="11">
    <source>
        <dbReference type="RuleBase" id="RU365030"/>
    </source>
</evidence>
<dbReference type="SUPFAM" id="SSF82754">
    <property type="entry name" value="C-terminal, gelsolin-like domain of Sec23/24"/>
    <property type="match status" value="1"/>
</dbReference>
<keyword evidence="6 11" id="KW-0931">ER-Golgi transport</keyword>
<name>I1ILU9_BRADI</name>
<keyword evidence="19" id="KW-1185">Reference proteome</keyword>
<dbReference type="Pfam" id="PF08033">
    <property type="entry name" value="Sec23_BS"/>
    <property type="match status" value="1"/>
</dbReference>
<reference evidence="17" key="2">
    <citation type="submission" date="2017-06" db="EMBL/GenBank/DDBJ databases">
        <title>WGS assembly of Brachypodium distachyon.</title>
        <authorList>
            <consortium name="The International Brachypodium Initiative"/>
            <person name="Lucas S."/>
            <person name="Harmon-Smith M."/>
            <person name="Lail K."/>
            <person name="Tice H."/>
            <person name="Grimwood J."/>
            <person name="Bruce D."/>
            <person name="Barry K."/>
            <person name="Shu S."/>
            <person name="Lindquist E."/>
            <person name="Wang M."/>
            <person name="Pitluck S."/>
            <person name="Vogel J.P."/>
            <person name="Garvin D.F."/>
            <person name="Mockler T.C."/>
            <person name="Schmutz J."/>
            <person name="Rokhsar D."/>
            <person name="Bevan M.W."/>
        </authorList>
    </citation>
    <scope>NUCLEOTIDE SEQUENCE</scope>
    <source>
        <strain evidence="17">Bd21</strain>
    </source>
</reference>
<dbReference type="InterPro" id="IPR036180">
    <property type="entry name" value="Gelsolin-like_dom_sf"/>
</dbReference>
<dbReference type="AlphaFoldDB" id="I1ILU9"/>
<evidence type="ECO:0000256" key="3">
    <source>
        <dbReference type="ARBA" id="ARBA00022723"/>
    </source>
</evidence>
<sequence>MAADPSAASAAADPDGPDAVRLTWNAWPRSKVEASRCVVPLAAAISPVRCPESLASPPLPYAPLRCKPPCSALLNPFARVDYAAKIWICPLCFSRNHFPPHYAGISESNVPAELFPQCSTVEYLVAGAPGGPAPGSPGPPPPVFLFVIDTCVIEEELEYVKMSMRKAVALLPEHALVGLVTFGTQVHLHELGFSDLSKIYVFRGTKEISKDQILDQLGLAGAGRPGFPKMPQQPGVQQVNGMHPSATAGVNRFLLPVSECECTLSTLLDELQPDQWPVETGHRAIRCTGVALSVAAGLLGACMPGTGARIIALLGGPCTEGPGVIVSKDLSEPVRSHKDLDKDAAPHFQKAVKFYDGLAKQLVSQGHVLDVFASALDQVGLAEMKLAIERTGGLVVLSESFGHSVFKDSFKRIFEGGEQSLGLSFNGTLEINCSKDIKVQGVIGPCTSLEKKGALCADTVVGQGNTTAWKMCGLDRNTSLTVFFDVSPSERSSQPGQQNPNLYIQFVTSYQHPEGQMRIRVTTISRKWVDGSTNTEELVEGFDQETAAVVLARYISLKMEIEEEFDATRWLDRSLIRLCSRFGDYRKDDPSSFSLHSNFSLFPQFMFNLRRSQFVQVFNNSPDETAYFRMLLNRESITNSVAMIQPSLISFSFDSPPSPVFLDVASIAADRILLLDAYFSVVIFHGMTIAQWRNMCYQNQPEHQQFAQLLQAPQDEAQVIISGRFPVPRLVVCDQHGSQARFLLAKLNPSATYNSAHDVAPGSDIIFTDDVSFQVFCEHLQRLAVQS</sequence>
<keyword evidence="11" id="KW-0963">Cytoplasm</keyword>
<organism evidence="17">
    <name type="scientific">Brachypodium distachyon</name>
    <name type="common">Purple false brome</name>
    <name type="synonym">Trachynia distachya</name>
    <dbReference type="NCBI Taxonomy" id="15368"/>
    <lineage>
        <taxon>Eukaryota</taxon>
        <taxon>Viridiplantae</taxon>
        <taxon>Streptophyta</taxon>
        <taxon>Embryophyta</taxon>
        <taxon>Tracheophyta</taxon>
        <taxon>Spermatophyta</taxon>
        <taxon>Magnoliopsida</taxon>
        <taxon>Liliopsida</taxon>
        <taxon>Poales</taxon>
        <taxon>Poaceae</taxon>
        <taxon>BOP clade</taxon>
        <taxon>Pooideae</taxon>
        <taxon>Stipodae</taxon>
        <taxon>Brachypodieae</taxon>
        <taxon>Brachypodium</taxon>
    </lineage>
</organism>
<dbReference type="Gene3D" id="3.40.50.410">
    <property type="entry name" value="von Willebrand factor, type A domain"/>
    <property type="match status" value="1"/>
</dbReference>
<dbReference type="InterPro" id="IPR036174">
    <property type="entry name" value="Znf_Sec23_Sec24_sf"/>
</dbReference>
<dbReference type="InterPro" id="IPR006900">
    <property type="entry name" value="Sec23/24_helical_dom"/>
</dbReference>
<evidence type="ECO:0000313" key="19">
    <source>
        <dbReference type="Proteomes" id="UP000008810"/>
    </source>
</evidence>
<dbReference type="FunFam" id="3.40.20.10:FF:000014">
    <property type="entry name" value="Protein transport protein SEC23"/>
    <property type="match status" value="1"/>
</dbReference>
<dbReference type="GO" id="GO:0030127">
    <property type="term" value="C:COPII vesicle coat"/>
    <property type="evidence" value="ECO:0000318"/>
    <property type="project" value="GO_Central"/>
</dbReference>
<keyword evidence="7 11" id="KW-0653">Protein transport</keyword>
<dbReference type="KEGG" id="bdi:100828636"/>
<evidence type="ECO:0000259" key="12">
    <source>
        <dbReference type="Pfam" id="PF00626"/>
    </source>
</evidence>
<evidence type="ECO:0000256" key="4">
    <source>
        <dbReference type="ARBA" id="ARBA00022824"/>
    </source>
</evidence>
<feature type="domain" description="Gelsolin-like" evidence="12">
    <location>
        <begin position="656"/>
        <end position="743"/>
    </location>
</feature>
<dbReference type="GO" id="GO:0006886">
    <property type="term" value="P:intracellular protein transport"/>
    <property type="evidence" value="ECO:0007669"/>
    <property type="project" value="InterPro"/>
</dbReference>
<evidence type="ECO:0000259" key="14">
    <source>
        <dbReference type="Pfam" id="PF04811"/>
    </source>
</evidence>
<dbReference type="STRING" id="15368.I1ILU9"/>
<dbReference type="EMBL" id="CM000883">
    <property type="protein sequence ID" value="KQJ88566.1"/>
    <property type="molecule type" value="Genomic_DNA"/>
</dbReference>
<dbReference type="GeneID" id="100828636"/>
<keyword evidence="8 11" id="KW-0472">Membrane</keyword>
<reference evidence="18" key="3">
    <citation type="submission" date="2018-08" db="UniProtKB">
        <authorList>
            <consortium name="EnsemblPlants"/>
        </authorList>
    </citation>
    <scope>IDENTIFICATION</scope>
    <source>
        <strain evidence="18">cv. Bd21</strain>
    </source>
</reference>
<dbReference type="GO" id="GO:0070971">
    <property type="term" value="C:endoplasmic reticulum exit site"/>
    <property type="evidence" value="ECO:0000318"/>
    <property type="project" value="GO_Central"/>
</dbReference>
<dbReference type="EnsemblPlants" id="KQJ88566">
    <property type="protein sequence ID" value="KQJ88566"/>
    <property type="gene ID" value="BRADI_4g19570v3"/>
</dbReference>
<feature type="domain" description="Sec23/Sec24 trunk" evidence="14">
    <location>
        <begin position="139"/>
        <end position="414"/>
    </location>
</feature>
<keyword evidence="2 11" id="KW-0813">Transport</keyword>
<dbReference type="CDD" id="cd11287">
    <property type="entry name" value="Sec23_C"/>
    <property type="match status" value="1"/>
</dbReference>
<dbReference type="Gramene" id="KQJ88566">
    <property type="protein sequence ID" value="KQJ88566"/>
    <property type="gene ID" value="BRADI_4g19570v3"/>
</dbReference>
<evidence type="ECO:0000256" key="8">
    <source>
        <dbReference type="ARBA" id="ARBA00023136"/>
    </source>
</evidence>
<dbReference type="PANTHER" id="PTHR11141:SF0">
    <property type="entry name" value="PROTEIN TRANSPORT PROTEIN SEC23"/>
    <property type="match status" value="1"/>
</dbReference>
<proteinExistence type="inferred from homology"/>
<comment type="function">
    <text evidence="10 11">Component of the coat protein complex II (COPII) which promotes the formation of transport vesicles from the endoplasmic reticulum (ER). The coat has two main functions, the physical deformation of the endoplasmic reticulum membrane into vesicles and the selection of cargo molecules.</text>
</comment>
<evidence type="ECO:0000313" key="17">
    <source>
        <dbReference type="EMBL" id="KQJ88566.1"/>
    </source>
</evidence>
<dbReference type="InterPro" id="IPR036465">
    <property type="entry name" value="vWFA_dom_sf"/>
</dbReference>
<dbReference type="Gene3D" id="3.40.20.10">
    <property type="entry name" value="Severin"/>
    <property type="match status" value="1"/>
</dbReference>
<reference evidence="17 18" key="1">
    <citation type="journal article" date="2010" name="Nature">
        <title>Genome sequencing and analysis of the model grass Brachypodium distachyon.</title>
        <authorList>
            <consortium name="International Brachypodium Initiative"/>
        </authorList>
    </citation>
    <scope>NUCLEOTIDE SEQUENCE [LARGE SCALE GENOMIC DNA]</scope>
    <source>
        <strain evidence="17 18">Bd21</strain>
    </source>
</reference>
<evidence type="ECO:0000259" key="16">
    <source>
        <dbReference type="Pfam" id="PF08033"/>
    </source>
</evidence>
<evidence type="ECO:0000256" key="1">
    <source>
        <dbReference type="ARBA" id="ARBA00009210"/>
    </source>
</evidence>
<feature type="domain" description="Sec23/Sec24 helical" evidence="15">
    <location>
        <begin position="543"/>
        <end position="641"/>
    </location>
</feature>